<dbReference type="Proteomes" id="UP000198734">
    <property type="component" value="Unassembled WGS sequence"/>
</dbReference>
<reference evidence="4" key="1">
    <citation type="submission" date="2016-10" db="EMBL/GenBank/DDBJ databases">
        <authorList>
            <person name="Varghese N."/>
            <person name="Submissions S."/>
        </authorList>
    </citation>
    <scope>NUCLEOTIDE SEQUENCE [LARGE SCALE GENOMIC DNA]</scope>
    <source>
        <strain evidence="4">DSM 11706</strain>
    </source>
</reference>
<keyword evidence="2" id="KW-0732">Signal</keyword>
<dbReference type="EMBL" id="FOXU01000001">
    <property type="protein sequence ID" value="SFQ22701.1"/>
    <property type="molecule type" value="Genomic_DNA"/>
</dbReference>
<feature type="compositionally biased region" description="Polar residues" evidence="1">
    <location>
        <begin position="24"/>
        <end position="59"/>
    </location>
</feature>
<feature type="signal peptide" evidence="2">
    <location>
        <begin position="1"/>
        <end position="21"/>
    </location>
</feature>
<evidence type="ECO:0008006" key="5">
    <source>
        <dbReference type="Google" id="ProtNLM"/>
    </source>
</evidence>
<evidence type="ECO:0000313" key="4">
    <source>
        <dbReference type="Proteomes" id="UP000198734"/>
    </source>
</evidence>
<sequence length="207" mass="22719">MKKIYTLLSILLLTVILTACGTSTTTEKQDSNTQETENAEVTTSPEVTENSEVDTTQAASPEKELEGTSTESDSNNYSITVLEGYELTAEEPNKDLLFNQENDLQSMRIETFSPEEITLEEIEENTMASLQASNESSTVTEITDDNMIPTHDSIQNVSAHQIDTTDGKVSGYVFERDGLLVKLTVFDTAATPALGKFVQMAETIKSK</sequence>
<gene>
    <name evidence="3" type="ORF">SAMN05421670_1423</name>
</gene>
<organism evidence="3 4">
    <name type="scientific">Psychrobacillus psychrotolerans</name>
    <dbReference type="NCBI Taxonomy" id="126156"/>
    <lineage>
        <taxon>Bacteria</taxon>
        <taxon>Bacillati</taxon>
        <taxon>Bacillota</taxon>
        <taxon>Bacilli</taxon>
        <taxon>Bacillales</taxon>
        <taxon>Bacillaceae</taxon>
        <taxon>Psychrobacillus</taxon>
    </lineage>
</organism>
<evidence type="ECO:0000256" key="1">
    <source>
        <dbReference type="SAM" id="MobiDB-lite"/>
    </source>
</evidence>
<dbReference type="AlphaFoldDB" id="A0A1I5WSV8"/>
<feature type="region of interest" description="Disordered" evidence="1">
    <location>
        <begin position="24"/>
        <end position="77"/>
    </location>
</feature>
<dbReference type="RefSeq" id="WP_093535510.1">
    <property type="nucleotide sequence ID" value="NZ_FOXU01000001.1"/>
</dbReference>
<dbReference type="OrthoDB" id="2735367at2"/>
<feature type="chain" id="PRO_5011739779" description="Lipoprotein" evidence="2">
    <location>
        <begin position="22"/>
        <end position="207"/>
    </location>
</feature>
<evidence type="ECO:0000313" key="3">
    <source>
        <dbReference type="EMBL" id="SFQ22701.1"/>
    </source>
</evidence>
<feature type="compositionally biased region" description="Polar residues" evidence="1">
    <location>
        <begin position="67"/>
        <end position="77"/>
    </location>
</feature>
<dbReference type="STRING" id="126156.SAMN05421670_1423"/>
<name>A0A1I5WSV8_9BACI</name>
<accession>A0A1I5WSV8</accession>
<protein>
    <recommendedName>
        <fullName evidence="5">Lipoprotein</fullName>
    </recommendedName>
</protein>
<dbReference type="PROSITE" id="PS51257">
    <property type="entry name" value="PROKAR_LIPOPROTEIN"/>
    <property type="match status" value="1"/>
</dbReference>
<proteinExistence type="predicted"/>
<evidence type="ECO:0000256" key="2">
    <source>
        <dbReference type="SAM" id="SignalP"/>
    </source>
</evidence>
<keyword evidence="4" id="KW-1185">Reference proteome</keyword>